<dbReference type="EMBL" id="CAADFQ010000113">
    <property type="protein sequence ID" value="VFK35358.1"/>
    <property type="molecule type" value="Genomic_DNA"/>
</dbReference>
<gene>
    <name evidence="1" type="ORF">BECKMB1821G_GA0114241_11199</name>
    <name evidence="3" type="ORF">BECKMB1821H_GA0114242_111312</name>
    <name evidence="2" type="ORF">BECKMB1821I_GA0114274_111312</name>
</gene>
<reference evidence="2" key="1">
    <citation type="submission" date="2019-02" db="EMBL/GenBank/DDBJ databases">
        <authorList>
            <person name="Gruber-Vodicka R. H."/>
            <person name="Seah K. B. B."/>
        </authorList>
    </citation>
    <scope>NUCLEOTIDE SEQUENCE</scope>
    <source>
        <strain evidence="1">BECK_BZ197</strain>
        <strain evidence="3">BECK_BZ198</strain>
        <strain evidence="2">BECK_BZ199</strain>
    </source>
</reference>
<evidence type="ECO:0000313" key="1">
    <source>
        <dbReference type="EMBL" id="VFK32654.1"/>
    </source>
</evidence>
<dbReference type="EMBL" id="CAADFO010000119">
    <property type="protein sequence ID" value="VFK32654.1"/>
    <property type="molecule type" value="Genomic_DNA"/>
</dbReference>
<organism evidence="2">
    <name type="scientific">Candidatus Kentrum sp. MB</name>
    <dbReference type="NCBI Taxonomy" id="2138164"/>
    <lineage>
        <taxon>Bacteria</taxon>
        <taxon>Pseudomonadati</taxon>
        <taxon>Pseudomonadota</taxon>
        <taxon>Gammaproteobacteria</taxon>
        <taxon>Candidatus Kentrum</taxon>
    </lineage>
</organism>
<name>A0A450Y1D8_9GAMM</name>
<proteinExistence type="predicted"/>
<accession>A0A450Y1D8</accession>
<protein>
    <submittedName>
        <fullName evidence="2">Uncharacterized protein</fullName>
    </submittedName>
</protein>
<dbReference type="AlphaFoldDB" id="A0A450Y1D8"/>
<dbReference type="EMBL" id="CAADGH010000113">
    <property type="protein sequence ID" value="VFK77244.1"/>
    <property type="molecule type" value="Genomic_DNA"/>
</dbReference>
<sequence>MNNKITTDQIRELKRLYQEGVRRTGPNYKKTRLDLVTEKLLVDKVGISNEELMEWEKEALLVEPKLWKKT</sequence>
<evidence type="ECO:0000313" key="2">
    <source>
        <dbReference type="EMBL" id="VFK35358.1"/>
    </source>
</evidence>
<evidence type="ECO:0000313" key="3">
    <source>
        <dbReference type="EMBL" id="VFK77244.1"/>
    </source>
</evidence>